<evidence type="ECO:0000313" key="5">
    <source>
        <dbReference type="Proteomes" id="UP000831817"/>
    </source>
</evidence>
<evidence type="ECO:0000256" key="1">
    <source>
        <dbReference type="ARBA" id="ARBA00008906"/>
    </source>
</evidence>
<dbReference type="CDD" id="cd21149">
    <property type="entry name" value="PUA_archaeosine_TGT"/>
    <property type="match status" value="1"/>
</dbReference>
<dbReference type="InterPro" id="IPR002478">
    <property type="entry name" value="PUA"/>
</dbReference>
<dbReference type="NCBIfam" id="TIGR00451">
    <property type="entry name" value="unchar_dom_2"/>
    <property type="match status" value="1"/>
</dbReference>
<dbReference type="InterPro" id="IPR036895">
    <property type="entry name" value="Uracil-DNA_glycosylase-like_sf"/>
</dbReference>
<dbReference type="InterPro" id="IPR036974">
    <property type="entry name" value="PUA_sf"/>
</dbReference>
<dbReference type="InterPro" id="IPR040777">
    <property type="entry name" value="DUF5591"/>
</dbReference>
<accession>A0ABN6PGK1</accession>
<dbReference type="SUPFAM" id="SSF52141">
    <property type="entry name" value="Uracil-DNA glycosylase-like"/>
    <property type="match status" value="1"/>
</dbReference>
<dbReference type="Pfam" id="PF14810">
    <property type="entry name" value="TGT_C2"/>
    <property type="match status" value="1"/>
</dbReference>
<evidence type="ECO:0000259" key="3">
    <source>
        <dbReference type="SMART" id="SM00359"/>
    </source>
</evidence>
<comment type="similarity">
    <text evidence="1">Belongs to the archaeosine synthase type 1 family.</text>
</comment>
<dbReference type="Gene3D" id="2.30.130.10">
    <property type="entry name" value="PUA domain"/>
    <property type="match status" value="1"/>
</dbReference>
<sequence>MMRVQCSIEESLYRPEAVRWRKRMKLLEPIGEAVVILPCSMKKPYSTSRSHQIFRKVTRRIQEVILTSPFAICPREMENTYPISSYDVSTTGRWSWEEKKVTGEVLSEYVKDRDVIAHVTGGYREVCEEYLDECKFTCINGKPTSKESMENLKENIRGYKRIPARIKLFNGLKSIAKYQFGEKGANIIPEDFKIKGRYNKIILDKDNNHLHTLMMDRGLYVPTLHGGRLLADLKIKWVEIDFKLDSNTLFAPGVVDADPNIIPGDEVIITRKEELVGVGKAILNGEEMIKAEYGVAVKVRHRTK</sequence>
<reference evidence="4 5" key="1">
    <citation type="submission" date="2022-04" db="EMBL/GenBank/DDBJ databases">
        <title>Complete genome of Methanothermobacter tenebrarum strain RMAS.</title>
        <authorList>
            <person name="Nakamura K."/>
            <person name="Oshima K."/>
            <person name="Hattori M."/>
            <person name="Kamagata Y."/>
            <person name="Takamizawa K."/>
        </authorList>
    </citation>
    <scope>NUCLEOTIDE SEQUENCE [LARGE SCALE GENOMIC DNA]</scope>
    <source>
        <strain evidence="4 5">RMAS</strain>
    </source>
</reference>
<dbReference type="InterPro" id="IPR029402">
    <property type="entry name" value="TGT_C2"/>
</dbReference>
<organism evidence="4 5">
    <name type="scientific">Methanothermobacter tenebrarum</name>
    <dbReference type="NCBI Taxonomy" id="680118"/>
    <lineage>
        <taxon>Archaea</taxon>
        <taxon>Methanobacteriati</taxon>
        <taxon>Methanobacteriota</taxon>
        <taxon>Methanomada group</taxon>
        <taxon>Methanobacteria</taxon>
        <taxon>Methanobacteriales</taxon>
        <taxon>Methanobacteriaceae</taxon>
        <taxon>Methanothermobacter</taxon>
    </lineage>
</organism>
<keyword evidence="5" id="KW-1185">Reference proteome</keyword>
<dbReference type="InterPro" id="IPR015947">
    <property type="entry name" value="PUA-like_sf"/>
</dbReference>
<name>A0ABN6PGK1_9EURY</name>
<evidence type="ECO:0000313" key="4">
    <source>
        <dbReference type="EMBL" id="BDH80027.1"/>
    </source>
</evidence>
<dbReference type="Pfam" id="PF01472">
    <property type="entry name" value="PUA"/>
    <property type="match status" value="1"/>
</dbReference>
<proteinExistence type="inferred from homology"/>
<dbReference type="Gene3D" id="3.10.450.90">
    <property type="entry name" value="ArcTGT, C2 domain"/>
    <property type="match status" value="1"/>
</dbReference>
<dbReference type="Pfam" id="PF17884">
    <property type="entry name" value="DUF5591"/>
    <property type="match status" value="1"/>
</dbReference>
<protein>
    <submittedName>
        <fullName evidence="4">Pseudouridine synthase</fullName>
    </submittedName>
</protein>
<dbReference type="PROSITE" id="PS50890">
    <property type="entry name" value="PUA"/>
    <property type="match status" value="1"/>
</dbReference>
<dbReference type="InterPro" id="IPR004521">
    <property type="entry name" value="Uncharacterised_CHP00451"/>
</dbReference>
<gene>
    <name evidence="4" type="ORF">MTTB_14060</name>
</gene>
<dbReference type="EMBL" id="AP025698">
    <property type="protein sequence ID" value="BDH80027.1"/>
    <property type="molecule type" value="Genomic_DNA"/>
</dbReference>
<feature type="domain" description="PUA" evidence="3">
    <location>
        <begin position="236"/>
        <end position="304"/>
    </location>
</feature>
<dbReference type="InterPro" id="IPR038250">
    <property type="entry name" value="TGT_C2_sf"/>
</dbReference>
<keyword evidence="2" id="KW-0819">tRNA processing</keyword>
<dbReference type="Proteomes" id="UP000831817">
    <property type="component" value="Chromosome"/>
</dbReference>
<dbReference type="Gene3D" id="3.40.50.10630">
    <property type="entry name" value="Uracil-DNA glycosylase-like"/>
    <property type="match status" value="1"/>
</dbReference>
<dbReference type="SUPFAM" id="SSF88697">
    <property type="entry name" value="PUA domain-like"/>
    <property type="match status" value="1"/>
</dbReference>
<evidence type="ECO:0000256" key="2">
    <source>
        <dbReference type="ARBA" id="ARBA00022694"/>
    </source>
</evidence>
<dbReference type="SMART" id="SM00359">
    <property type="entry name" value="PUA"/>
    <property type="match status" value="1"/>
</dbReference>